<evidence type="ECO:0000256" key="2">
    <source>
        <dbReference type="ARBA" id="ARBA00022723"/>
    </source>
</evidence>
<dbReference type="InterPro" id="IPR006680">
    <property type="entry name" value="Amidohydro-rel"/>
</dbReference>
<protein>
    <submittedName>
        <fullName evidence="7">Amidohydrolase</fullName>
    </submittedName>
</protein>
<feature type="domain" description="Amidohydrolase-related" evidence="6">
    <location>
        <begin position="78"/>
        <end position="181"/>
    </location>
</feature>
<dbReference type="Pfam" id="PF01979">
    <property type="entry name" value="Amidohydro_1"/>
    <property type="match status" value="2"/>
</dbReference>
<comment type="caution">
    <text evidence="7">The sequence shown here is derived from an EMBL/GenBank/DDBJ whole genome shotgun (WGS) entry which is preliminary data.</text>
</comment>
<dbReference type="Proteomes" id="UP001218218">
    <property type="component" value="Unassembled WGS sequence"/>
</dbReference>
<dbReference type="AlphaFoldDB" id="A0AAD7APG9"/>
<dbReference type="EMBL" id="JARIHO010000003">
    <property type="protein sequence ID" value="KAJ7364535.1"/>
    <property type="molecule type" value="Genomic_DNA"/>
</dbReference>
<comment type="cofactor">
    <cofactor evidence="1">
        <name>Zn(2+)</name>
        <dbReference type="ChEBI" id="CHEBI:29105"/>
    </cofactor>
</comment>
<feature type="chain" id="PRO_5041919063" evidence="5">
    <location>
        <begin position="18"/>
        <end position="512"/>
    </location>
</feature>
<dbReference type="SUPFAM" id="SSF51556">
    <property type="entry name" value="Metallo-dependent hydrolases"/>
    <property type="match status" value="1"/>
</dbReference>
<organism evidence="7 8">
    <name type="scientific">Mycena albidolilacea</name>
    <dbReference type="NCBI Taxonomy" id="1033008"/>
    <lineage>
        <taxon>Eukaryota</taxon>
        <taxon>Fungi</taxon>
        <taxon>Dikarya</taxon>
        <taxon>Basidiomycota</taxon>
        <taxon>Agaricomycotina</taxon>
        <taxon>Agaricomycetes</taxon>
        <taxon>Agaricomycetidae</taxon>
        <taxon>Agaricales</taxon>
        <taxon>Marasmiineae</taxon>
        <taxon>Mycenaceae</taxon>
        <taxon>Mycena</taxon>
    </lineage>
</organism>
<evidence type="ECO:0000256" key="3">
    <source>
        <dbReference type="ARBA" id="ARBA00022801"/>
    </source>
</evidence>
<feature type="signal peptide" evidence="5">
    <location>
        <begin position="1"/>
        <end position="17"/>
    </location>
</feature>
<keyword evidence="3" id="KW-0378">Hydrolase</keyword>
<evidence type="ECO:0000313" key="7">
    <source>
        <dbReference type="EMBL" id="KAJ7364535.1"/>
    </source>
</evidence>
<keyword evidence="4" id="KW-0862">Zinc</keyword>
<dbReference type="GO" id="GO:0019239">
    <property type="term" value="F:deaminase activity"/>
    <property type="evidence" value="ECO:0007669"/>
    <property type="project" value="TreeGrafter"/>
</dbReference>
<dbReference type="Gene3D" id="2.30.40.10">
    <property type="entry name" value="Urease, subunit C, domain 1"/>
    <property type="match status" value="1"/>
</dbReference>
<evidence type="ECO:0000256" key="4">
    <source>
        <dbReference type="ARBA" id="ARBA00022833"/>
    </source>
</evidence>
<dbReference type="GO" id="GO:0046872">
    <property type="term" value="F:metal ion binding"/>
    <property type="evidence" value="ECO:0007669"/>
    <property type="project" value="UniProtKB-KW"/>
</dbReference>
<dbReference type="SUPFAM" id="SSF51338">
    <property type="entry name" value="Composite domain of metallo-dependent hydrolases"/>
    <property type="match status" value="2"/>
</dbReference>
<feature type="domain" description="Amidohydrolase-related" evidence="6">
    <location>
        <begin position="336"/>
        <end position="445"/>
    </location>
</feature>
<name>A0AAD7APG9_9AGAR</name>
<evidence type="ECO:0000256" key="1">
    <source>
        <dbReference type="ARBA" id="ARBA00001947"/>
    </source>
</evidence>
<proteinExistence type="predicted"/>
<reference evidence="7" key="1">
    <citation type="submission" date="2023-03" db="EMBL/GenBank/DDBJ databases">
        <title>Massive genome expansion in bonnet fungi (Mycena s.s.) driven by repeated elements and novel gene families across ecological guilds.</title>
        <authorList>
            <consortium name="Lawrence Berkeley National Laboratory"/>
            <person name="Harder C.B."/>
            <person name="Miyauchi S."/>
            <person name="Viragh M."/>
            <person name="Kuo A."/>
            <person name="Thoen E."/>
            <person name="Andreopoulos B."/>
            <person name="Lu D."/>
            <person name="Skrede I."/>
            <person name="Drula E."/>
            <person name="Henrissat B."/>
            <person name="Morin E."/>
            <person name="Kohler A."/>
            <person name="Barry K."/>
            <person name="LaButti K."/>
            <person name="Morin E."/>
            <person name="Salamov A."/>
            <person name="Lipzen A."/>
            <person name="Mereny Z."/>
            <person name="Hegedus B."/>
            <person name="Baldrian P."/>
            <person name="Stursova M."/>
            <person name="Weitz H."/>
            <person name="Taylor A."/>
            <person name="Grigoriev I.V."/>
            <person name="Nagy L.G."/>
            <person name="Martin F."/>
            <person name="Kauserud H."/>
        </authorList>
    </citation>
    <scope>NUCLEOTIDE SEQUENCE</scope>
    <source>
        <strain evidence="7">CBHHK002</strain>
    </source>
</reference>
<dbReference type="PANTHER" id="PTHR11271:SF37">
    <property type="entry name" value="FAMILY PROTEIN, PUTATIVE (AFU_ORTHOLOGUE AFUA_4G00460)-RELATED"/>
    <property type="match status" value="1"/>
</dbReference>
<accession>A0AAD7APG9</accession>
<gene>
    <name evidence="7" type="ORF">DFH08DRAFT_681814</name>
</gene>
<dbReference type="InterPro" id="IPR051607">
    <property type="entry name" value="Metallo-dep_hydrolases"/>
</dbReference>
<dbReference type="Gene3D" id="3.20.20.140">
    <property type="entry name" value="Metal-dependent hydrolases"/>
    <property type="match status" value="1"/>
</dbReference>
<dbReference type="InterPro" id="IPR011059">
    <property type="entry name" value="Metal-dep_hydrolase_composite"/>
</dbReference>
<dbReference type="GO" id="GO:0005829">
    <property type="term" value="C:cytosol"/>
    <property type="evidence" value="ECO:0007669"/>
    <property type="project" value="TreeGrafter"/>
</dbReference>
<evidence type="ECO:0000256" key="5">
    <source>
        <dbReference type="SAM" id="SignalP"/>
    </source>
</evidence>
<dbReference type="PANTHER" id="PTHR11271">
    <property type="entry name" value="GUANINE DEAMINASE"/>
    <property type="match status" value="1"/>
</dbReference>
<evidence type="ECO:0000313" key="8">
    <source>
        <dbReference type="Proteomes" id="UP001218218"/>
    </source>
</evidence>
<dbReference type="InterPro" id="IPR032466">
    <property type="entry name" value="Metal_Hydrolase"/>
</dbReference>
<keyword evidence="8" id="KW-1185">Reference proteome</keyword>
<keyword evidence="2" id="KW-0479">Metal-binding</keyword>
<evidence type="ECO:0000259" key="6">
    <source>
        <dbReference type="Pfam" id="PF01979"/>
    </source>
</evidence>
<sequence>MFPCLFAALFLACSAHCATLLRGGTFITYSEKTSNLEIIDNGAMLFGDTIMAISDTIDGLDAHSTNDAVHTMNTTGKIISPGFIDTHRHTWQTVMRTLGPNVQLENYGWLFQPLDRFSPSGPAAIILSPEDIYIASLIGTLEAINAGVTTTLDFAHMTWTRAHADAALRGVIDSGARVWWCYRVGSVVVSGDPYTGIAPIDQLAHIRELAKDSPFNNGLITLGMAADPPTAEMVELAQNVSINVITAHDVEGPFGFSSSVISTVNNLTPGHPMLNSSSLAFVFAHASDLNPTEARLLRQFNQYVSITPESEMHYGHGDRSSYLIQDQASLGVDTQFTFSVDIIGQMRIWLQSTRLGLYQETLDRFKIPSNTPMTVRQAFLLGTRNGGLALKRPDLGVLRVGAKADVLVFSTDAIGLIGWSDPVAAIVLHANVADIEDVYVDGKLVKKGGKLIADWQGKGFADRFKRSARKFRDALARTDINTFEAALKGPLTDQDFQDPFQVDVTRRGGMGF</sequence>
<keyword evidence="5" id="KW-0732">Signal</keyword>